<dbReference type="SUPFAM" id="SSF52799">
    <property type="entry name" value="(Phosphotyrosine protein) phosphatases II"/>
    <property type="match status" value="1"/>
</dbReference>
<name>A0A0D8YCL3_DICVI</name>
<dbReference type="PANTHER" id="PTHR46163:SF8">
    <property type="entry name" value="PROTEIN-TYROSINE PHOSPHATASE"/>
    <property type="match status" value="1"/>
</dbReference>
<feature type="compositionally biased region" description="Basic and acidic residues" evidence="1">
    <location>
        <begin position="36"/>
        <end position="50"/>
    </location>
</feature>
<evidence type="ECO:0000313" key="4">
    <source>
        <dbReference type="EMBL" id="KJH53779.1"/>
    </source>
</evidence>
<dbReference type="InterPro" id="IPR000387">
    <property type="entry name" value="Tyr_Pase_dom"/>
</dbReference>
<dbReference type="PANTHER" id="PTHR46163">
    <property type="entry name" value="TYROSINE-PROTEIN PHOSPHATASE-RELATED"/>
    <property type="match status" value="1"/>
</dbReference>
<dbReference type="InterPro" id="IPR000242">
    <property type="entry name" value="PTP_cat"/>
</dbReference>
<dbReference type="OrthoDB" id="10253954at2759"/>
<sequence length="352" mass="39943">MCIPKRSNRSDADYKQRQKSKSGSNGSHSDSDSDSDLLKDTAEAEQKRNDGTTNKSTDNEEAENGNGDTDLKQEKKFVDQSFKVAKTSKHAGEMVSHWVNRALDMGVPKLIEEFRMNLSKWQPEGMTTNAFLANRDKNRYLDVPCQDQRRVILNWPGLPNDYIHANYVANPARDHRFICAQGKFKCSQYWPREKGESMSVGEGEGKITITNLDVRPLSEADSFVRVCRLKLQYSIKGKPITSTVTHYQWENWPDRGVPSTNLTATKLLSAVRGTTKPIIIHCSAGIGRTGTIAAIAYVQEKMQHGQYIYVHRVLLAYFLEKYRDRFSQILEGEGEAKYAKWLEDYKIATGCD</sequence>
<dbReference type="InterPro" id="IPR029021">
    <property type="entry name" value="Prot-tyrosine_phosphatase-like"/>
</dbReference>
<reference evidence="5" key="2">
    <citation type="journal article" date="2016" name="Sci. Rep.">
        <title>Dictyocaulus viviparus genome, variome and transcriptome elucidate lungworm biology and support future intervention.</title>
        <authorList>
            <person name="McNulty S.N."/>
            <person name="Strube C."/>
            <person name="Rosa B.A."/>
            <person name="Martin J.C."/>
            <person name="Tyagi R."/>
            <person name="Choi Y.J."/>
            <person name="Wang Q."/>
            <person name="Hallsworth Pepin K."/>
            <person name="Zhang X."/>
            <person name="Ozersky P."/>
            <person name="Wilson R.K."/>
            <person name="Sternberg P.W."/>
            <person name="Gasser R.B."/>
            <person name="Mitreva M."/>
        </authorList>
    </citation>
    <scope>NUCLEOTIDE SEQUENCE [LARGE SCALE GENOMIC DNA]</scope>
    <source>
        <strain evidence="5">HannoverDv2000</strain>
    </source>
</reference>
<dbReference type="SMART" id="SM00404">
    <property type="entry name" value="PTPc_motif"/>
    <property type="match status" value="1"/>
</dbReference>
<reference evidence="4 5" key="1">
    <citation type="submission" date="2013-11" db="EMBL/GenBank/DDBJ databases">
        <title>Draft genome of the bovine lungworm Dictyocaulus viviparus.</title>
        <authorList>
            <person name="Mitreva M."/>
        </authorList>
    </citation>
    <scope>NUCLEOTIDE SEQUENCE [LARGE SCALE GENOMIC DNA]</scope>
    <source>
        <strain evidence="4 5">HannoverDv2000</strain>
    </source>
</reference>
<dbReference type="PROSITE" id="PS50056">
    <property type="entry name" value="TYR_PHOSPHATASE_2"/>
    <property type="match status" value="1"/>
</dbReference>
<dbReference type="InterPro" id="IPR052782">
    <property type="entry name" value="Oocyte-zygote_transition_reg"/>
</dbReference>
<evidence type="ECO:0000313" key="5">
    <source>
        <dbReference type="Proteomes" id="UP000053766"/>
    </source>
</evidence>
<gene>
    <name evidence="4" type="ORF">DICVIV_00210</name>
</gene>
<dbReference type="InterPro" id="IPR016130">
    <property type="entry name" value="Tyr_Pase_AS"/>
</dbReference>
<evidence type="ECO:0000259" key="2">
    <source>
        <dbReference type="PROSITE" id="PS50055"/>
    </source>
</evidence>
<dbReference type="EMBL" id="KN716150">
    <property type="protein sequence ID" value="KJH53779.1"/>
    <property type="molecule type" value="Genomic_DNA"/>
</dbReference>
<dbReference type="Proteomes" id="UP000053766">
    <property type="component" value="Unassembled WGS sequence"/>
</dbReference>
<keyword evidence="5" id="KW-1185">Reference proteome</keyword>
<evidence type="ECO:0000256" key="1">
    <source>
        <dbReference type="SAM" id="MobiDB-lite"/>
    </source>
</evidence>
<evidence type="ECO:0000259" key="3">
    <source>
        <dbReference type="PROSITE" id="PS50056"/>
    </source>
</evidence>
<dbReference type="InterPro" id="IPR003595">
    <property type="entry name" value="Tyr_Pase_cat"/>
</dbReference>
<dbReference type="GO" id="GO:0004725">
    <property type="term" value="F:protein tyrosine phosphatase activity"/>
    <property type="evidence" value="ECO:0007669"/>
    <property type="project" value="InterPro"/>
</dbReference>
<dbReference type="PROSITE" id="PS50055">
    <property type="entry name" value="TYR_PHOSPHATASE_PTP"/>
    <property type="match status" value="1"/>
</dbReference>
<dbReference type="AlphaFoldDB" id="A0A0D8YCL3"/>
<dbReference type="Pfam" id="PF00102">
    <property type="entry name" value="Y_phosphatase"/>
    <property type="match status" value="1"/>
</dbReference>
<dbReference type="PRINTS" id="PR00700">
    <property type="entry name" value="PRTYPHPHTASE"/>
</dbReference>
<proteinExistence type="predicted"/>
<dbReference type="PROSITE" id="PS00383">
    <property type="entry name" value="TYR_PHOSPHATASE_1"/>
    <property type="match status" value="1"/>
</dbReference>
<feature type="domain" description="Tyrosine-protein phosphatase" evidence="2">
    <location>
        <begin position="110"/>
        <end position="338"/>
    </location>
</feature>
<dbReference type="Gene3D" id="3.90.190.10">
    <property type="entry name" value="Protein tyrosine phosphatase superfamily"/>
    <property type="match status" value="2"/>
</dbReference>
<organism evidence="4 5">
    <name type="scientific">Dictyocaulus viviparus</name>
    <name type="common">Bovine lungworm</name>
    <dbReference type="NCBI Taxonomy" id="29172"/>
    <lineage>
        <taxon>Eukaryota</taxon>
        <taxon>Metazoa</taxon>
        <taxon>Ecdysozoa</taxon>
        <taxon>Nematoda</taxon>
        <taxon>Chromadorea</taxon>
        <taxon>Rhabditida</taxon>
        <taxon>Rhabditina</taxon>
        <taxon>Rhabditomorpha</taxon>
        <taxon>Strongyloidea</taxon>
        <taxon>Metastrongylidae</taxon>
        <taxon>Dictyocaulus</taxon>
    </lineage>
</organism>
<dbReference type="STRING" id="29172.A0A0D8YCL3"/>
<protein>
    <submittedName>
        <fullName evidence="4">Protein-tyrosine phosphatase</fullName>
    </submittedName>
</protein>
<dbReference type="SMART" id="SM00194">
    <property type="entry name" value="PTPc"/>
    <property type="match status" value="1"/>
</dbReference>
<feature type="region of interest" description="Disordered" evidence="1">
    <location>
        <begin position="1"/>
        <end position="75"/>
    </location>
</feature>
<feature type="domain" description="Tyrosine specific protein phosphatases" evidence="3">
    <location>
        <begin position="272"/>
        <end position="312"/>
    </location>
</feature>
<accession>A0A0D8YCL3</accession>